<dbReference type="InterPro" id="IPR013324">
    <property type="entry name" value="RNA_pol_sigma_r3/r4-like"/>
</dbReference>
<keyword evidence="3" id="KW-0805">Transcription regulation</keyword>
<evidence type="ECO:0000313" key="8">
    <source>
        <dbReference type="EMBL" id="TCO30472.1"/>
    </source>
</evidence>
<dbReference type="EMBL" id="SLWN01000005">
    <property type="protein sequence ID" value="TCO30472.1"/>
    <property type="molecule type" value="Genomic_DNA"/>
</dbReference>
<keyword evidence="9" id="KW-1185">Reference proteome</keyword>
<comment type="caution">
    <text evidence="8">The sequence shown here is derived from an EMBL/GenBank/DDBJ whole genome shotgun (WGS) entry which is preliminary data.</text>
</comment>
<dbReference type="GO" id="GO:0016987">
    <property type="term" value="F:sigma factor activity"/>
    <property type="evidence" value="ECO:0007669"/>
    <property type="project" value="UniProtKB-KW"/>
</dbReference>
<dbReference type="InterPro" id="IPR052704">
    <property type="entry name" value="ECF_Sigma-70_Domain"/>
</dbReference>
<evidence type="ECO:0000259" key="6">
    <source>
        <dbReference type="Pfam" id="PF04542"/>
    </source>
</evidence>
<reference evidence="8 9" key="1">
    <citation type="journal article" date="2015" name="Stand. Genomic Sci.">
        <title>Genomic Encyclopedia of Bacterial and Archaeal Type Strains, Phase III: the genomes of soil and plant-associated and newly described type strains.</title>
        <authorList>
            <person name="Whitman W.B."/>
            <person name="Woyke T."/>
            <person name="Klenk H.P."/>
            <person name="Zhou Y."/>
            <person name="Lilburn T.G."/>
            <person name="Beck B.J."/>
            <person name="De Vos P."/>
            <person name="Vandamme P."/>
            <person name="Eisen J.A."/>
            <person name="Garrity G."/>
            <person name="Hugenholtz P."/>
            <person name="Kyrpides N.C."/>
        </authorList>
    </citation>
    <scope>NUCLEOTIDE SEQUENCE [LARGE SCALE GENOMIC DNA]</scope>
    <source>
        <strain evidence="8 9">VKM Ac-2572</strain>
    </source>
</reference>
<dbReference type="Pfam" id="PF04542">
    <property type="entry name" value="Sigma70_r2"/>
    <property type="match status" value="1"/>
</dbReference>
<evidence type="ECO:0000256" key="2">
    <source>
        <dbReference type="ARBA" id="ARBA00011344"/>
    </source>
</evidence>
<dbReference type="Proteomes" id="UP000294508">
    <property type="component" value="Unassembled WGS sequence"/>
</dbReference>
<dbReference type="Pfam" id="PF08281">
    <property type="entry name" value="Sigma70_r4_2"/>
    <property type="match status" value="1"/>
</dbReference>
<keyword evidence="5" id="KW-0804">Transcription</keyword>
<dbReference type="SUPFAM" id="SSF88946">
    <property type="entry name" value="Sigma2 domain of RNA polymerase sigma factors"/>
    <property type="match status" value="1"/>
</dbReference>
<dbReference type="NCBIfam" id="TIGR02937">
    <property type="entry name" value="sigma70-ECF"/>
    <property type="match status" value="1"/>
</dbReference>
<dbReference type="Gene3D" id="3.10.450.50">
    <property type="match status" value="1"/>
</dbReference>
<evidence type="ECO:0000256" key="5">
    <source>
        <dbReference type="ARBA" id="ARBA00023163"/>
    </source>
</evidence>
<dbReference type="InterPro" id="IPR036388">
    <property type="entry name" value="WH-like_DNA-bd_sf"/>
</dbReference>
<comment type="similarity">
    <text evidence="1">Belongs to the sigma-70 factor family. ECF subfamily.</text>
</comment>
<feature type="domain" description="RNA polymerase sigma-70 region 2" evidence="6">
    <location>
        <begin position="15"/>
        <end position="77"/>
    </location>
</feature>
<evidence type="ECO:0000256" key="3">
    <source>
        <dbReference type="ARBA" id="ARBA00023015"/>
    </source>
</evidence>
<protein>
    <submittedName>
        <fullName evidence="8">RNA polymerase sigma-70 factor (ECF subfamily)</fullName>
    </submittedName>
</protein>
<dbReference type="Gene3D" id="1.10.1740.10">
    <property type="match status" value="1"/>
</dbReference>
<evidence type="ECO:0000313" key="9">
    <source>
        <dbReference type="Proteomes" id="UP000294508"/>
    </source>
</evidence>
<dbReference type="SUPFAM" id="SSF54427">
    <property type="entry name" value="NTF2-like"/>
    <property type="match status" value="1"/>
</dbReference>
<keyword evidence="4" id="KW-0731">Sigma factor</keyword>
<evidence type="ECO:0000256" key="4">
    <source>
        <dbReference type="ARBA" id="ARBA00023082"/>
    </source>
</evidence>
<dbReference type="AlphaFoldDB" id="A0A4R2HLE8"/>
<dbReference type="OrthoDB" id="3211555at2"/>
<dbReference type="SUPFAM" id="SSF88659">
    <property type="entry name" value="Sigma3 and sigma4 domains of RNA polymerase sigma factors"/>
    <property type="match status" value="1"/>
</dbReference>
<dbReference type="InterPro" id="IPR013249">
    <property type="entry name" value="RNA_pol_sigma70_r4_t2"/>
</dbReference>
<dbReference type="InterPro" id="IPR014284">
    <property type="entry name" value="RNA_pol_sigma-70_dom"/>
</dbReference>
<dbReference type="PANTHER" id="PTHR30173:SF43">
    <property type="entry name" value="ECF RNA POLYMERASE SIGMA FACTOR SIGI-RELATED"/>
    <property type="match status" value="1"/>
</dbReference>
<proteinExistence type="inferred from homology"/>
<evidence type="ECO:0000256" key="1">
    <source>
        <dbReference type="ARBA" id="ARBA00010641"/>
    </source>
</evidence>
<gene>
    <name evidence="8" type="ORF">EV652_105467</name>
</gene>
<organism evidence="8 9">
    <name type="scientific">Kribbella steppae</name>
    <dbReference type="NCBI Taxonomy" id="2512223"/>
    <lineage>
        <taxon>Bacteria</taxon>
        <taxon>Bacillati</taxon>
        <taxon>Actinomycetota</taxon>
        <taxon>Actinomycetes</taxon>
        <taxon>Propionibacteriales</taxon>
        <taxon>Kribbellaceae</taxon>
        <taxon>Kribbella</taxon>
    </lineage>
</organism>
<dbReference type="Gene3D" id="1.10.10.10">
    <property type="entry name" value="Winged helix-like DNA-binding domain superfamily/Winged helix DNA-binding domain"/>
    <property type="match status" value="1"/>
</dbReference>
<dbReference type="PANTHER" id="PTHR30173">
    <property type="entry name" value="SIGMA 19 FACTOR"/>
    <property type="match status" value="1"/>
</dbReference>
<dbReference type="RefSeq" id="WP_132210126.1">
    <property type="nucleotide sequence ID" value="NZ_SLWN01000005.1"/>
</dbReference>
<dbReference type="GO" id="GO:0006352">
    <property type="term" value="P:DNA-templated transcription initiation"/>
    <property type="evidence" value="ECO:0007669"/>
    <property type="project" value="InterPro"/>
</dbReference>
<comment type="subunit">
    <text evidence="2">Interacts transiently with the RNA polymerase catalytic core formed by RpoA, RpoB, RpoC and RpoZ (2 alpha, 1 beta, 1 beta' and 1 omega subunit) to form the RNA polymerase holoenzyme that can initiate transcription.</text>
</comment>
<name>A0A4R2HLE8_9ACTN</name>
<dbReference type="InterPro" id="IPR007627">
    <property type="entry name" value="RNA_pol_sigma70_r2"/>
</dbReference>
<sequence length="293" mass="31683">MTGSDRENAVAEAFMEERERLVAMAYRMLGSRADAEDAVQEAWLRLARQDAASIDNLAGWLTTVVGRVCIDMLRSRKARPVASHDDGLPEFVVTEDNVSAPEDDALLADSVGLALLVVLDSLSPAERLALVLHDMFAVPFEEVGQIIGKSTDATKMLASRARRKVQGTPRPDGERQQRRAVLDAFLAAAREGDFEGLLRILDPHVQWRSHTAHGVVVKLGATEVATNAQRGAYVRATVQPVLVNGEPGIVAWGANGKPLGVLACTVVDGRIVEITSLRDPRQLAAMDLPGRPD</sequence>
<accession>A0A4R2HLE8</accession>
<dbReference type="InterPro" id="IPR013325">
    <property type="entry name" value="RNA_pol_sigma_r2"/>
</dbReference>
<feature type="domain" description="RNA polymerase sigma factor 70 region 4 type 2" evidence="7">
    <location>
        <begin position="114"/>
        <end position="164"/>
    </location>
</feature>
<dbReference type="InterPro" id="IPR032710">
    <property type="entry name" value="NTF2-like_dom_sf"/>
</dbReference>
<dbReference type="GO" id="GO:0003677">
    <property type="term" value="F:DNA binding"/>
    <property type="evidence" value="ECO:0007669"/>
    <property type="project" value="InterPro"/>
</dbReference>
<evidence type="ECO:0000259" key="7">
    <source>
        <dbReference type="Pfam" id="PF08281"/>
    </source>
</evidence>